<dbReference type="Proteomes" id="UP000020492">
    <property type="component" value="Unassembled WGS sequence"/>
</dbReference>
<dbReference type="STRING" id="1476583.DEIPH_ctg013orf0020"/>
<evidence type="ECO:0000313" key="1">
    <source>
        <dbReference type="EMBL" id="EYB68917.1"/>
    </source>
</evidence>
<organism evidence="1 2">
    <name type="scientific">Deinococcus phoenicis</name>
    <dbReference type="NCBI Taxonomy" id="1476583"/>
    <lineage>
        <taxon>Bacteria</taxon>
        <taxon>Thermotogati</taxon>
        <taxon>Deinococcota</taxon>
        <taxon>Deinococci</taxon>
        <taxon>Deinococcales</taxon>
        <taxon>Deinococcaceae</taxon>
        <taxon>Deinococcus</taxon>
    </lineage>
</organism>
<dbReference type="AlphaFoldDB" id="A0A016QSN0"/>
<gene>
    <name evidence="1" type="ORF">DEIPH_ctg013orf0020</name>
</gene>
<keyword evidence="2" id="KW-1185">Reference proteome</keyword>
<protein>
    <submittedName>
        <fullName evidence="1">Uncharacterized protein</fullName>
    </submittedName>
</protein>
<evidence type="ECO:0000313" key="2">
    <source>
        <dbReference type="Proteomes" id="UP000020492"/>
    </source>
</evidence>
<accession>A0A016QSN0</accession>
<dbReference type="PATRIC" id="fig|1476583.3.peg.956"/>
<reference evidence="1 2" key="1">
    <citation type="submission" date="2014-03" db="EMBL/GenBank/DDBJ databases">
        <title>Draft genome sequence of Deinococcus phoenicis 1P10ME.</title>
        <authorList>
            <person name="Stepanov V.G."/>
            <person name="Vaishampayan P."/>
            <person name="Venkateswaran K."/>
            <person name="Fox G.E."/>
        </authorList>
    </citation>
    <scope>NUCLEOTIDE SEQUENCE [LARGE SCALE GENOMIC DNA]</scope>
    <source>
        <strain evidence="1 2">1P10ME</strain>
    </source>
</reference>
<comment type="caution">
    <text evidence="1">The sequence shown here is derived from an EMBL/GenBank/DDBJ whole genome shotgun (WGS) entry which is preliminary data.</text>
</comment>
<name>A0A016QSN0_9DEIO</name>
<sequence length="105" mass="11772">MERRAKAWGQIGGVGTARALRQADEAYRLYLDFIAAGHLGLDFTRWLSRASGISHGTCYNRFKAGRARTTLRESGGRLNRNQAGLIAELREREATPIPDLPWDDE</sequence>
<proteinExistence type="predicted"/>
<dbReference type="EMBL" id="JHAC01000013">
    <property type="protein sequence ID" value="EYB68917.1"/>
    <property type="molecule type" value="Genomic_DNA"/>
</dbReference>